<evidence type="ECO:0000313" key="1">
    <source>
        <dbReference type="EMBL" id="SCF00463.1"/>
    </source>
</evidence>
<protein>
    <submittedName>
        <fullName evidence="1">Uncharacterized protein</fullName>
    </submittedName>
</protein>
<gene>
    <name evidence="1" type="ORF">GA0070607_4273</name>
</gene>
<accession>A0A1C4WWB8</accession>
<dbReference type="AlphaFoldDB" id="A0A1C4WWB8"/>
<evidence type="ECO:0000313" key="2">
    <source>
        <dbReference type="Proteomes" id="UP000198243"/>
    </source>
</evidence>
<keyword evidence="2" id="KW-1185">Reference proteome</keyword>
<reference evidence="2" key="1">
    <citation type="submission" date="2016-06" db="EMBL/GenBank/DDBJ databases">
        <authorList>
            <person name="Varghese N."/>
            <person name="Submissions Spin"/>
        </authorList>
    </citation>
    <scope>NUCLEOTIDE SEQUENCE [LARGE SCALE GENOMIC DNA]</scope>
    <source>
        <strain evidence="2">DSM 44875</strain>
    </source>
</reference>
<name>A0A1C4WWB8_9ACTN</name>
<proteinExistence type="predicted"/>
<organism evidence="1 2">
    <name type="scientific">Micromonospora coriariae</name>
    <dbReference type="NCBI Taxonomy" id="285665"/>
    <lineage>
        <taxon>Bacteria</taxon>
        <taxon>Bacillati</taxon>
        <taxon>Actinomycetota</taxon>
        <taxon>Actinomycetes</taxon>
        <taxon>Micromonosporales</taxon>
        <taxon>Micromonosporaceae</taxon>
        <taxon>Micromonospora</taxon>
    </lineage>
</organism>
<dbReference type="EMBL" id="LT607412">
    <property type="protein sequence ID" value="SCF00463.1"/>
    <property type="molecule type" value="Genomic_DNA"/>
</dbReference>
<dbReference type="Proteomes" id="UP000198243">
    <property type="component" value="Chromosome I"/>
</dbReference>
<sequence>MTRILGKDRAELTHSVPAQRHAYSLLRPDRLPPLPACP</sequence>